<dbReference type="Pfam" id="PF01327">
    <property type="entry name" value="Pep_deformylase"/>
    <property type="match status" value="1"/>
</dbReference>
<evidence type="ECO:0000256" key="4">
    <source>
        <dbReference type="ARBA" id="ARBA00022917"/>
    </source>
</evidence>
<comment type="catalytic activity">
    <reaction evidence="6">
        <text>N-terminal N-formyl-L-methionyl-[peptide] + H2O = N-terminal L-methionyl-[peptide] + formate</text>
        <dbReference type="Rhea" id="RHEA:24420"/>
        <dbReference type="Rhea" id="RHEA-COMP:10639"/>
        <dbReference type="Rhea" id="RHEA-COMP:10640"/>
        <dbReference type="ChEBI" id="CHEBI:15377"/>
        <dbReference type="ChEBI" id="CHEBI:15740"/>
        <dbReference type="ChEBI" id="CHEBI:49298"/>
        <dbReference type="ChEBI" id="CHEBI:64731"/>
        <dbReference type="EC" id="3.5.1.88"/>
    </reaction>
</comment>
<keyword evidence="3 6" id="KW-0378">Hydrolase</keyword>
<proteinExistence type="inferred from homology"/>
<feature type="active site" evidence="6">
    <location>
        <position position="159"/>
    </location>
</feature>
<dbReference type="Proteomes" id="UP000527352">
    <property type="component" value="Unassembled WGS sequence"/>
</dbReference>
<dbReference type="PANTHER" id="PTHR10458">
    <property type="entry name" value="PEPTIDE DEFORMYLASE"/>
    <property type="match status" value="1"/>
</dbReference>
<evidence type="ECO:0000256" key="6">
    <source>
        <dbReference type="HAMAP-Rule" id="MF_00163"/>
    </source>
</evidence>
<keyword evidence="2 6" id="KW-0479">Metal-binding</keyword>
<dbReference type="EC" id="3.5.1.88" evidence="6"/>
<feature type="binding site" evidence="6">
    <location>
        <position position="162"/>
    </location>
    <ligand>
        <name>Fe cation</name>
        <dbReference type="ChEBI" id="CHEBI:24875"/>
    </ligand>
</feature>
<dbReference type="Gene3D" id="3.90.45.10">
    <property type="entry name" value="Peptide deformylase"/>
    <property type="match status" value="1"/>
</dbReference>
<reference evidence="7 8" key="1">
    <citation type="submission" date="2020-04" db="EMBL/GenBank/DDBJ databases">
        <title>The first description of lens atrophy caused by putative novel Shewanella sp. that is a new emerging pathogen for cultured rainbow trout?</title>
        <authorList>
            <person name="Saticioglu I.B."/>
            <person name="Duman M."/>
            <person name="Altun S."/>
        </authorList>
    </citation>
    <scope>NUCLEOTIDE SEQUENCE [LARGE SCALE GENOMIC DNA]</scope>
    <source>
        <strain evidence="7 8">S-1</strain>
    </source>
</reference>
<dbReference type="InterPro" id="IPR023635">
    <property type="entry name" value="Peptide_deformylase"/>
</dbReference>
<evidence type="ECO:0000256" key="1">
    <source>
        <dbReference type="ARBA" id="ARBA00010759"/>
    </source>
</evidence>
<evidence type="ECO:0000256" key="3">
    <source>
        <dbReference type="ARBA" id="ARBA00022801"/>
    </source>
</evidence>
<sequence length="195" mass="22381">MKINSLASVSITNWQRFDRLVKSLCMTLLKVLQFPDERLRTQATPITEFNAELQTQIDDMFETMYQEKGIGLAATQVDYHKQLIVMDLQDEVERPKVFINPEIIASSGDFCNEEGCLSVPGIYAKVDRAEFVTVKALDRHGNEFIVEADELFAICIQHEMDHLKGKLFVDYLSPLKRQRIKQKLEKAARLDAKEA</sequence>
<keyword evidence="8" id="KW-1185">Reference proteome</keyword>
<evidence type="ECO:0000256" key="5">
    <source>
        <dbReference type="ARBA" id="ARBA00023004"/>
    </source>
</evidence>
<dbReference type="PRINTS" id="PR01576">
    <property type="entry name" value="PDEFORMYLASE"/>
</dbReference>
<dbReference type="NCBIfam" id="TIGR00079">
    <property type="entry name" value="pept_deformyl"/>
    <property type="match status" value="1"/>
</dbReference>
<accession>A0ABX1KVA3</accession>
<keyword evidence="4 6" id="KW-0648">Protein biosynthesis</keyword>
<dbReference type="InterPro" id="IPR036821">
    <property type="entry name" value="Peptide_deformylase_sf"/>
</dbReference>
<feature type="binding site" evidence="6">
    <location>
        <position position="158"/>
    </location>
    <ligand>
        <name>Fe cation</name>
        <dbReference type="ChEBI" id="CHEBI:24875"/>
    </ligand>
</feature>
<comment type="cofactor">
    <cofactor evidence="6">
        <name>Fe(2+)</name>
        <dbReference type="ChEBI" id="CHEBI:29033"/>
    </cofactor>
    <text evidence="6">Binds 1 Fe(2+) ion.</text>
</comment>
<evidence type="ECO:0000256" key="2">
    <source>
        <dbReference type="ARBA" id="ARBA00022723"/>
    </source>
</evidence>
<dbReference type="NCBIfam" id="NF001159">
    <property type="entry name" value="PRK00150.1-3"/>
    <property type="match status" value="1"/>
</dbReference>
<comment type="similarity">
    <text evidence="1 6">Belongs to the polypeptide deformylase family.</text>
</comment>
<dbReference type="CDD" id="cd00487">
    <property type="entry name" value="Pep_deformylase"/>
    <property type="match status" value="1"/>
</dbReference>
<comment type="function">
    <text evidence="6">Removes the formyl group from the N-terminal Met of newly synthesized proteins. Requires at least a dipeptide for an efficient rate of reaction. N-terminal L-methionine is a prerequisite for activity but the enzyme has broad specificity at other positions.</text>
</comment>
<dbReference type="PIRSF" id="PIRSF004749">
    <property type="entry name" value="Pep_def"/>
    <property type="match status" value="1"/>
</dbReference>
<evidence type="ECO:0000313" key="7">
    <source>
        <dbReference type="EMBL" id="NLQ25257.1"/>
    </source>
</evidence>
<protein>
    <recommendedName>
        <fullName evidence="6">Peptide deformylase</fullName>
        <shortName evidence="6">PDF</shortName>
        <ecNumber evidence="6">3.5.1.88</ecNumber>
    </recommendedName>
    <alternativeName>
        <fullName evidence="6">Polypeptide deformylase</fullName>
    </alternativeName>
</protein>
<comment type="caution">
    <text evidence="7">The sequence shown here is derived from an EMBL/GenBank/DDBJ whole genome shotgun (WGS) entry which is preliminary data.</text>
</comment>
<dbReference type="PANTHER" id="PTHR10458:SF21">
    <property type="entry name" value="PEPTIDE DEFORMYLASE"/>
    <property type="match status" value="1"/>
</dbReference>
<keyword evidence="5 6" id="KW-0408">Iron</keyword>
<gene>
    <name evidence="6 7" type="primary">def</name>
    <name evidence="7" type="ORF">HGO26_20590</name>
</gene>
<evidence type="ECO:0000313" key="8">
    <source>
        <dbReference type="Proteomes" id="UP000527352"/>
    </source>
</evidence>
<organism evidence="7 8">
    <name type="scientific">Shewanella oncorhynchi</name>
    <dbReference type="NCBI Taxonomy" id="2726434"/>
    <lineage>
        <taxon>Bacteria</taxon>
        <taxon>Pseudomonadati</taxon>
        <taxon>Pseudomonadota</taxon>
        <taxon>Gammaproteobacteria</taxon>
        <taxon>Alteromonadales</taxon>
        <taxon>Shewanellaceae</taxon>
        <taxon>Shewanella</taxon>
    </lineage>
</organism>
<dbReference type="HAMAP" id="MF_00163">
    <property type="entry name" value="Pep_deformylase"/>
    <property type="match status" value="1"/>
</dbReference>
<feature type="binding site" evidence="6">
    <location>
        <position position="116"/>
    </location>
    <ligand>
        <name>Fe cation</name>
        <dbReference type="ChEBI" id="CHEBI:24875"/>
    </ligand>
</feature>
<dbReference type="SUPFAM" id="SSF56420">
    <property type="entry name" value="Peptide deformylase"/>
    <property type="match status" value="1"/>
</dbReference>
<name>A0ABX1KVA3_9GAMM</name>
<dbReference type="EMBL" id="JABAEB010000018">
    <property type="protein sequence ID" value="NLQ25257.1"/>
    <property type="molecule type" value="Genomic_DNA"/>
</dbReference>
<dbReference type="GO" id="GO:0042586">
    <property type="term" value="F:peptide deformylase activity"/>
    <property type="evidence" value="ECO:0007669"/>
    <property type="project" value="UniProtKB-EC"/>
</dbReference>